<evidence type="ECO:0000313" key="3">
    <source>
        <dbReference type="Proteomes" id="UP001066276"/>
    </source>
</evidence>
<organism evidence="2 3">
    <name type="scientific">Pleurodeles waltl</name>
    <name type="common">Iberian ribbed newt</name>
    <dbReference type="NCBI Taxonomy" id="8319"/>
    <lineage>
        <taxon>Eukaryota</taxon>
        <taxon>Metazoa</taxon>
        <taxon>Chordata</taxon>
        <taxon>Craniata</taxon>
        <taxon>Vertebrata</taxon>
        <taxon>Euteleostomi</taxon>
        <taxon>Amphibia</taxon>
        <taxon>Batrachia</taxon>
        <taxon>Caudata</taxon>
        <taxon>Salamandroidea</taxon>
        <taxon>Salamandridae</taxon>
        <taxon>Pleurodelinae</taxon>
        <taxon>Pleurodeles</taxon>
    </lineage>
</organism>
<keyword evidence="3" id="KW-1185">Reference proteome</keyword>
<sequence>MSRIRTLEDLAACDSERHLNVSSWVARIPGGSLVGKARRGYGEGEQMQQESMKGIDGWKIGEMVKLTDAATPGERSCVSAPWLDRTALGKEAASVRGALAALAGPKLNTRTRCIRDSALRSPGAAFKEEGAAPCTGDLFPLGAAKQGPPRPRRKELSLGPVHSSPLASPVLGRVRGTPIRRGHASHGLLYRSCFPGSYTNN</sequence>
<accession>A0AAV7R0X6</accession>
<dbReference type="Proteomes" id="UP001066276">
    <property type="component" value="Chromosome 6"/>
</dbReference>
<protein>
    <submittedName>
        <fullName evidence="2">Uncharacterized protein</fullName>
    </submittedName>
</protein>
<gene>
    <name evidence="2" type="ORF">NDU88_011412</name>
</gene>
<dbReference type="AlphaFoldDB" id="A0AAV7R0X6"/>
<reference evidence="2" key="1">
    <citation type="journal article" date="2022" name="bioRxiv">
        <title>Sequencing and chromosome-scale assembly of the giantPleurodeles waltlgenome.</title>
        <authorList>
            <person name="Brown T."/>
            <person name="Elewa A."/>
            <person name="Iarovenko S."/>
            <person name="Subramanian E."/>
            <person name="Araus A.J."/>
            <person name="Petzold A."/>
            <person name="Susuki M."/>
            <person name="Suzuki K.-i.T."/>
            <person name="Hayashi T."/>
            <person name="Toyoda A."/>
            <person name="Oliveira C."/>
            <person name="Osipova E."/>
            <person name="Leigh N.D."/>
            <person name="Simon A."/>
            <person name="Yun M.H."/>
        </authorList>
    </citation>
    <scope>NUCLEOTIDE SEQUENCE</scope>
    <source>
        <strain evidence="2">20211129_DDA</strain>
        <tissue evidence="2">Liver</tissue>
    </source>
</reference>
<evidence type="ECO:0000313" key="2">
    <source>
        <dbReference type="EMBL" id="KAJ1145120.1"/>
    </source>
</evidence>
<dbReference type="EMBL" id="JANPWB010000010">
    <property type="protein sequence ID" value="KAJ1145120.1"/>
    <property type="molecule type" value="Genomic_DNA"/>
</dbReference>
<name>A0AAV7R0X6_PLEWA</name>
<comment type="caution">
    <text evidence="2">The sequence shown here is derived from an EMBL/GenBank/DDBJ whole genome shotgun (WGS) entry which is preliminary data.</text>
</comment>
<feature type="region of interest" description="Disordered" evidence="1">
    <location>
        <begin position="137"/>
        <end position="172"/>
    </location>
</feature>
<proteinExistence type="predicted"/>
<evidence type="ECO:0000256" key="1">
    <source>
        <dbReference type="SAM" id="MobiDB-lite"/>
    </source>
</evidence>